<feature type="signal peptide" evidence="1">
    <location>
        <begin position="1"/>
        <end position="23"/>
    </location>
</feature>
<comment type="caution">
    <text evidence="3">The sequence shown here is derived from an EMBL/GenBank/DDBJ whole genome shotgun (WGS) entry which is preliminary data.</text>
</comment>
<gene>
    <name evidence="3" type="ORF">FW778_10260</name>
</gene>
<dbReference type="Pfam" id="PF18962">
    <property type="entry name" value="Por_Secre_tail"/>
    <property type="match status" value="1"/>
</dbReference>
<evidence type="ECO:0000256" key="1">
    <source>
        <dbReference type="SAM" id="SignalP"/>
    </source>
</evidence>
<evidence type="ECO:0000313" key="4">
    <source>
        <dbReference type="Proteomes" id="UP000326903"/>
    </source>
</evidence>
<organism evidence="3 4">
    <name type="scientific">Ginsengibacter hankyongi</name>
    <dbReference type="NCBI Taxonomy" id="2607284"/>
    <lineage>
        <taxon>Bacteria</taxon>
        <taxon>Pseudomonadati</taxon>
        <taxon>Bacteroidota</taxon>
        <taxon>Chitinophagia</taxon>
        <taxon>Chitinophagales</taxon>
        <taxon>Chitinophagaceae</taxon>
        <taxon>Ginsengibacter</taxon>
    </lineage>
</organism>
<dbReference type="InterPro" id="IPR026444">
    <property type="entry name" value="Secre_tail"/>
</dbReference>
<dbReference type="Proteomes" id="UP000326903">
    <property type="component" value="Unassembled WGS sequence"/>
</dbReference>
<proteinExistence type="predicted"/>
<sequence>MKYLKRIFYIFIFIAGFHFSSTAQVKSTFINDDGVQTVKFYPNPAASFINFEFKKDYDKSYTLAIYNFIGKKMTELKPSEQKITVPLTEYYRGVYIFQVRDVKGNIVESGKFQVVK</sequence>
<reference evidence="3 4" key="1">
    <citation type="submission" date="2019-09" db="EMBL/GenBank/DDBJ databases">
        <title>Draft genome sequence of Ginsengibacter sp. BR5-29.</title>
        <authorList>
            <person name="Im W.-T."/>
        </authorList>
    </citation>
    <scope>NUCLEOTIDE SEQUENCE [LARGE SCALE GENOMIC DNA]</scope>
    <source>
        <strain evidence="3 4">BR5-29</strain>
    </source>
</reference>
<dbReference type="AlphaFoldDB" id="A0A5J5IKI6"/>
<feature type="domain" description="Secretion system C-terminal sorting" evidence="2">
    <location>
        <begin position="41"/>
        <end position="107"/>
    </location>
</feature>
<evidence type="ECO:0000313" key="3">
    <source>
        <dbReference type="EMBL" id="KAA9039207.1"/>
    </source>
</evidence>
<keyword evidence="4" id="KW-1185">Reference proteome</keyword>
<keyword evidence="1" id="KW-0732">Signal</keyword>
<feature type="chain" id="PRO_5023823562" evidence="1">
    <location>
        <begin position="24"/>
        <end position="116"/>
    </location>
</feature>
<evidence type="ECO:0000259" key="2">
    <source>
        <dbReference type="Pfam" id="PF18962"/>
    </source>
</evidence>
<protein>
    <submittedName>
        <fullName evidence="3">T9SS type A sorting domain-containing protein</fullName>
    </submittedName>
</protein>
<dbReference type="NCBIfam" id="TIGR04183">
    <property type="entry name" value="Por_Secre_tail"/>
    <property type="match status" value="1"/>
</dbReference>
<name>A0A5J5IKI6_9BACT</name>
<dbReference type="EMBL" id="VYQF01000002">
    <property type="protein sequence ID" value="KAA9039207.1"/>
    <property type="molecule type" value="Genomic_DNA"/>
</dbReference>
<accession>A0A5J5IKI6</accession>